<dbReference type="SMART" id="SM01134">
    <property type="entry name" value="DeoRC"/>
    <property type="match status" value="1"/>
</dbReference>
<dbReference type="Proteomes" id="UP000317944">
    <property type="component" value="Unassembled WGS sequence"/>
</dbReference>
<evidence type="ECO:0000259" key="4">
    <source>
        <dbReference type="PROSITE" id="PS51000"/>
    </source>
</evidence>
<evidence type="ECO:0000313" key="6">
    <source>
        <dbReference type="Proteomes" id="UP000317944"/>
    </source>
</evidence>
<evidence type="ECO:0000256" key="2">
    <source>
        <dbReference type="ARBA" id="ARBA00023125"/>
    </source>
</evidence>
<evidence type="ECO:0000256" key="3">
    <source>
        <dbReference type="ARBA" id="ARBA00023163"/>
    </source>
</evidence>
<keyword evidence="1" id="KW-0805">Transcription regulation</keyword>
<dbReference type="OrthoDB" id="9797223at2"/>
<protein>
    <submittedName>
        <fullName evidence="5">DeoR/GlpR transcriptional regulator</fullName>
    </submittedName>
</protein>
<dbReference type="PANTHER" id="PTHR30363">
    <property type="entry name" value="HTH-TYPE TRANSCRIPTIONAL REGULATOR SRLR-RELATED"/>
    <property type="match status" value="1"/>
</dbReference>
<feature type="domain" description="HTH deoR-type" evidence="4">
    <location>
        <begin position="5"/>
        <end position="60"/>
    </location>
</feature>
<dbReference type="PROSITE" id="PS51000">
    <property type="entry name" value="HTH_DEOR_2"/>
    <property type="match status" value="1"/>
</dbReference>
<dbReference type="GO" id="GO:0003677">
    <property type="term" value="F:DNA binding"/>
    <property type="evidence" value="ECO:0007669"/>
    <property type="project" value="UniProtKB-KW"/>
</dbReference>
<dbReference type="InterPro" id="IPR018356">
    <property type="entry name" value="Tscrpt_reg_HTH_DeoR_CS"/>
</dbReference>
<keyword evidence="2" id="KW-0238">DNA-binding</keyword>
<dbReference type="SUPFAM" id="SSF46785">
    <property type="entry name" value="Winged helix' DNA-binding domain"/>
    <property type="match status" value="1"/>
</dbReference>
<dbReference type="PROSITE" id="PS00894">
    <property type="entry name" value="HTH_DEOR_1"/>
    <property type="match status" value="1"/>
</dbReference>
<dbReference type="GO" id="GO:0003700">
    <property type="term" value="F:DNA-binding transcription factor activity"/>
    <property type="evidence" value="ECO:0007669"/>
    <property type="project" value="InterPro"/>
</dbReference>
<dbReference type="EMBL" id="SADV01000002">
    <property type="protein sequence ID" value="TQR38202.1"/>
    <property type="molecule type" value="Genomic_DNA"/>
</dbReference>
<dbReference type="InterPro" id="IPR037171">
    <property type="entry name" value="NagB/RpiA_transferase-like"/>
</dbReference>
<dbReference type="PRINTS" id="PR00037">
    <property type="entry name" value="HTHLACR"/>
</dbReference>
<dbReference type="InterPro" id="IPR050313">
    <property type="entry name" value="Carb_Metab_HTH_regulators"/>
</dbReference>
<dbReference type="Pfam" id="PF08220">
    <property type="entry name" value="HTH_DeoR"/>
    <property type="match status" value="1"/>
</dbReference>
<dbReference type="SUPFAM" id="SSF100950">
    <property type="entry name" value="NagB/RpiA/CoA transferase-like"/>
    <property type="match status" value="1"/>
</dbReference>
<dbReference type="PANTHER" id="PTHR30363:SF44">
    <property type="entry name" value="AGA OPERON TRANSCRIPTIONAL REPRESSOR-RELATED"/>
    <property type="match status" value="1"/>
</dbReference>
<evidence type="ECO:0000313" key="5">
    <source>
        <dbReference type="EMBL" id="TQR38202.1"/>
    </source>
</evidence>
<name>A0A544UWH1_LYSSH</name>
<dbReference type="InterPro" id="IPR014036">
    <property type="entry name" value="DeoR-like_C"/>
</dbReference>
<dbReference type="Gene3D" id="3.40.50.1360">
    <property type="match status" value="1"/>
</dbReference>
<dbReference type="Pfam" id="PF00455">
    <property type="entry name" value="DeoRC"/>
    <property type="match status" value="1"/>
</dbReference>
<dbReference type="RefSeq" id="WP_142507384.1">
    <property type="nucleotide sequence ID" value="NZ_SADV01000002.1"/>
</dbReference>
<comment type="caution">
    <text evidence="5">The sequence shown here is derived from an EMBL/GenBank/DDBJ whole genome shotgun (WGS) entry which is preliminary data.</text>
</comment>
<dbReference type="InterPro" id="IPR036390">
    <property type="entry name" value="WH_DNA-bd_sf"/>
</dbReference>
<dbReference type="AlphaFoldDB" id="A0A544UWH1"/>
<reference evidence="5 6" key="1">
    <citation type="submission" date="2018-03" db="EMBL/GenBank/DDBJ databases">
        <title>Aerobic endospore-forming bacteria genome sequencing and assembly.</title>
        <authorList>
            <person name="Cavalcante D.A."/>
            <person name="Driks A."/>
            <person name="Putonti C."/>
            <person name="De-Souza M.T."/>
        </authorList>
    </citation>
    <scope>NUCLEOTIDE SEQUENCE [LARGE SCALE GENOMIC DNA]</scope>
    <source>
        <strain evidence="5 6">SDF0037</strain>
    </source>
</reference>
<dbReference type="SMART" id="SM00420">
    <property type="entry name" value="HTH_DEOR"/>
    <property type="match status" value="1"/>
</dbReference>
<gene>
    <name evidence="5" type="ORF">C7Y47_02830</name>
</gene>
<proteinExistence type="predicted"/>
<dbReference type="InterPro" id="IPR001034">
    <property type="entry name" value="DeoR_HTH"/>
</dbReference>
<sequence length="262" mass="29233">MTYAKIERFEFILKQLEADRKIVVANIADELQVAPETIRRDFDELEQQHLLTRVHGGAVKYTNVRNEPAFLRKLQMQKEAKRNIARLAASRIGGGDTIAVDTGTTTVHIADFLLAVDDITVVTNSIAAAVQFNLAIEERRMTGKVILLGGTTNPRQSSVTGAMTLELLGNMNFDKAFISCGGISDGIVYDYDLDESLISKKMLDRSKMNFLLTDASKINGKSFYQICHIEQCSEIFCDIACPLEWHAYEEKWTVCNGGKSDD</sequence>
<organism evidence="5 6">
    <name type="scientific">Lysinibacillus sphaericus</name>
    <name type="common">Bacillus sphaericus</name>
    <dbReference type="NCBI Taxonomy" id="1421"/>
    <lineage>
        <taxon>Bacteria</taxon>
        <taxon>Bacillati</taxon>
        <taxon>Bacillota</taxon>
        <taxon>Bacilli</taxon>
        <taxon>Bacillales</taxon>
        <taxon>Bacillaceae</taxon>
        <taxon>Lysinibacillus</taxon>
    </lineage>
</organism>
<keyword evidence="3" id="KW-0804">Transcription</keyword>
<evidence type="ECO:0000256" key="1">
    <source>
        <dbReference type="ARBA" id="ARBA00023015"/>
    </source>
</evidence>
<accession>A0A544UWH1</accession>